<feature type="non-terminal residue" evidence="1">
    <location>
        <position position="1"/>
    </location>
</feature>
<name>X0U7R2_9ZZZZ</name>
<accession>X0U7R2</accession>
<gene>
    <name evidence="1" type="ORF">S01H1_45667</name>
</gene>
<dbReference type="AlphaFoldDB" id="X0U7R2"/>
<organism evidence="1">
    <name type="scientific">marine sediment metagenome</name>
    <dbReference type="NCBI Taxonomy" id="412755"/>
    <lineage>
        <taxon>unclassified sequences</taxon>
        <taxon>metagenomes</taxon>
        <taxon>ecological metagenomes</taxon>
    </lineage>
</organism>
<evidence type="ECO:0000313" key="1">
    <source>
        <dbReference type="EMBL" id="GAG01839.1"/>
    </source>
</evidence>
<dbReference type="InterPro" id="IPR013783">
    <property type="entry name" value="Ig-like_fold"/>
</dbReference>
<dbReference type="Gene3D" id="2.60.40.10">
    <property type="entry name" value="Immunoglobulins"/>
    <property type="match status" value="1"/>
</dbReference>
<reference evidence="1" key="1">
    <citation type="journal article" date="2014" name="Front. Microbiol.">
        <title>High frequency of phylogenetically diverse reductive dehalogenase-homologous genes in deep subseafloor sedimentary metagenomes.</title>
        <authorList>
            <person name="Kawai M."/>
            <person name="Futagami T."/>
            <person name="Toyoda A."/>
            <person name="Takaki Y."/>
            <person name="Nishi S."/>
            <person name="Hori S."/>
            <person name="Arai W."/>
            <person name="Tsubouchi T."/>
            <person name="Morono Y."/>
            <person name="Uchiyama I."/>
            <person name="Ito T."/>
            <person name="Fujiyama A."/>
            <person name="Inagaki F."/>
            <person name="Takami H."/>
        </authorList>
    </citation>
    <scope>NUCLEOTIDE SEQUENCE</scope>
    <source>
        <strain evidence="1">Expedition CK06-06</strain>
    </source>
</reference>
<sequence>QDSSGGGFKGGVVKYYASGWKSFGTTGSDGNTPGKELLPGKYSFRMTWAGYTQQKSNVDISSANPLVFTTVKMQVKLEDSNHIGLEGGIVKYYASGWKNFGASPYTTDTTGFVPGHMELLPGKYSFRMKYAGYTQQKSNVVDIALAENNPLIFQTANSNNNSMVVKLEKGSDHSGIQGGVVQYYASGWKSFGITGDDGNTPGVELLPGKYSFRMKYAGYTQQKSNVDITTTNPLIFQTENMVVRLEKKSDSSGLEGGVVQYYAS</sequence>
<dbReference type="InterPro" id="IPR038179">
    <property type="entry name" value="NigD-like_N_sf"/>
</dbReference>
<dbReference type="EMBL" id="BARS01029199">
    <property type="protein sequence ID" value="GAG01839.1"/>
    <property type="molecule type" value="Genomic_DNA"/>
</dbReference>
<dbReference type="Gene3D" id="2.40.50.500">
    <property type="entry name" value="NigD-like N-terminal OB domain"/>
    <property type="match status" value="2"/>
</dbReference>
<protein>
    <submittedName>
        <fullName evidence="1">Uncharacterized protein</fullName>
    </submittedName>
</protein>
<feature type="non-terminal residue" evidence="1">
    <location>
        <position position="264"/>
    </location>
</feature>
<proteinExistence type="predicted"/>
<comment type="caution">
    <text evidence="1">The sequence shown here is derived from an EMBL/GenBank/DDBJ whole genome shotgun (WGS) entry which is preliminary data.</text>
</comment>